<dbReference type="Gene3D" id="3.20.20.80">
    <property type="entry name" value="Glycosidases"/>
    <property type="match status" value="1"/>
</dbReference>
<protein>
    <recommendedName>
        <fullName evidence="1">Glycoside hydrolase family 29 N-terminal domain-containing protein</fullName>
    </recommendedName>
</protein>
<keyword evidence="3" id="KW-1185">Reference proteome</keyword>
<dbReference type="STRING" id="1176587.A8C56_12405"/>
<proteinExistence type="predicted"/>
<dbReference type="RefSeq" id="WP_067756445.1">
    <property type="nucleotide sequence ID" value="NZ_CP015772.1"/>
</dbReference>
<gene>
    <name evidence="2" type="ORF">A8C56_12405</name>
</gene>
<dbReference type="GO" id="GO:0004560">
    <property type="term" value="F:alpha-L-fucosidase activity"/>
    <property type="evidence" value="ECO:0007669"/>
    <property type="project" value="InterPro"/>
</dbReference>
<dbReference type="Proteomes" id="UP000077667">
    <property type="component" value="Chromosome"/>
</dbReference>
<feature type="domain" description="Glycoside hydrolase family 29 N-terminal" evidence="1">
    <location>
        <begin position="34"/>
        <end position="94"/>
    </location>
</feature>
<dbReference type="SUPFAM" id="SSF51445">
    <property type="entry name" value="(Trans)glycosidases"/>
    <property type="match status" value="1"/>
</dbReference>
<dbReference type="KEGG" id="nia:A8C56_12405"/>
<dbReference type="InterPro" id="IPR057739">
    <property type="entry name" value="Glyco_hydro_29_N"/>
</dbReference>
<accession>A0A1A9I1Z5</accession>
<evidence type="ECO:0000259" key="1">
    <source>
        <dbReference type="Pfam" id="PF01120"/>
    </source>
</evidence>
<evidence type="ECO:0000313" key="3">
    <source>
        <dbReference type="Proteomes" id="UP000077667"/>
    </source>
</evidence>
<dbReference type="InterPro" id="IPR017853">
    <property type="entry name" value="GH"/>
</dbReference>
<dbReference type="OrthoDB" id="3078777at2"/>
<organism evidence="2 3">
    <name type="scientific">Niabella ginsenosidivorans</name>
    <dbReference type="NCBI Taxonomy" id="1176587"/>
    <lineage>
        <taxon>Bacteria</taxon>
        <taxon>Pseudomonadati</taxon>
        <taxon>Bacteroidota</taxon>
        <taxon>Chitinophagia</taxon>
        <taxon>Chitinophagales</taxon>
        <taxon>Chitinophagaceae</taxon>
        <taxon>Niabella</taxon>
    </lineage>
</organism>
<dbReference type="EMBL" id="CP015772">
    <property type="protein sequence ID" value="ANH81677.1"/>
    <property type="molecule type" value="Genomic_DNA"/>
</dbReference>
<dbReference type="GO" id="GO:0005975">
    <property type="term" value="P:carbohydrate metabolic process"/>
    <property type="evidence" value="ECO:0007669"/>
    <property type="project" value="InterPro"/>
</dbReference>
<dbReference type="AlphaFoldDB" id="A0A1A9I1Z5"/>
<sequence length="94" mass="11286">MKKILYFSHLALLALKTKVQDVSTPTPVWVKETAEAKTQRVQWWTNARFGMYIYWGIYALPEGYEWVMSNEKISIADYHKYFERFNPDLYDPQE</sequence>
<evidence type="ECO:0000313" key="2">
    <source>
        <dbReference type="EMBL" id="ANH81677.1"/>
    </source>
</evidence>
<reference evidence="2 3" key="1">
    <citation type="submission" date="2016-05" db="EMBL/GenBank/DDBJ databases">
        <title>Niabella ginsenosidivorans BS26 whole genome sequencing.</title>
        <authorList>
            <person name="Im W.T."/>
            <person name="Siddiqi M.Z."/>
        </authorList>
    </citation>
    <scope>NUCLEOTIDE SEQUENCE [LARGE SCALE GENOMIC DNA]</scope>
    <source>
        <strain evidence="2 3">BS26</strain>
    </source>
</reference>
<name>A0A1A9I1Z5_9BACT</name>
<dbReference type="Pfam" id="PF01120">
    <property type="entry name" value="Alpha_L_fucos"/>
    <property type="match status" value="1"/>
</dbReference>